<dbReference type="InterPro" id="IPR013372">
    <property type="entry name" value="Eut_put"/>
</dbReference>
<gene>
    <name evidence="1" type="ORF">SAMN04488529_11544</name>
</gene>
<dbReference type="RefSeq" id="WP_089972340.1">
    <property type="nucleotide sequence ID" value="NZ_FNJM01000015.1"/>
</dbReference>
<accession>A0A1H0VBN4</accession>
<dbReference type="STRING" id="94869.SAMN04488529_11544"/>
<evidence type="ECO:0000313" key="2">
    <source>
        <dbReference type="Proteomes" id="UP000198597"/>
    </source>
</evidence>
<dbReference type="Proteomes" id="UP000198597">
    <property type="component" value="Unassembled WGS sequence"/>
</dbReference>
<dbReference type="OrthoDB" id="6197337at2"/>
<reference evidence="1 2" key="1">
    <citation type="submission" date="2016-10" db="EMBL/GenBank/DDBJ databases">
        <authorList>
            <person name="de Groot N.N."/>
        </authorList>
    </citation>
    <scope>NUCLEOTIDE SEQUENCE [LARGE SCALE GENOMIC DNA]</scope>
    <source>
        <strain evidence="1 2">DSM 12272</strain>
    </source>
</reference>
<sequence>MEFDKLVALITEQVFNNIKQNTVMKKKILLLSKENNNKIQELLGSDFDLEYYEDNIDLNSYEHIICPSLCTNGLASLALGMSSSKMLSKMIEAIFMGKNVIVLEDGMEYRKFKGTAPKTLYKTFLEYEEKVRNFGVRIVQVDSLKAELNQKKSKSNLIEDETVKNNDDVVFHKEVQSTEIIEVKDSLHIRNKKLIAESDLRKVYMNGVRNITIDKKSILTPLAKDFVRIYHLNITRA</sequence>
<name>A0A1H0VBN4_9CLOT</name>
<organism evidence="1 2">
    <name type="scientific">Clostridium gasigenes</name>
    <dbReference type="NCBI Taxonomy" id="94869"/>
    <lineage>
        <taxon>Bacteria</taxon>
        <taxon>Bacillati</taxon>
        <taxon>Bacillota</taxon>
        <taxon>Clostridia</taxon>
        <taxon>Eubacteriales</taxon>
        <taxon>Clostridiaceae</taxon>
        <taxon>Clostridium</taxon>
    </lineage>
</organism>
<evidence type="ECO:0000313" key="1">
    <source>
        <dbReference type="EMBL" id="SDP75628.1"/>
    </source>
</evidence>
<dbReference type="AlphaFoldDB" id="A0A1H0VBN4"/>
<keyword evidence="2" id="KW-1185">Reference proteome</keyword>
<dbReference type="EMBL" id="FNJM01000015">
    <property type="protein sequence ID" value="SDP75628.1"/>
    <property type="molecule type" value="Genomic_DNA"/>
</dbReference>
<dbReference type="PIRSF" id="PIRSF034981">
    <property type="entry name" value="Eut_put"/>
    <property type="match status" value="1"/>
</dbReference>
<proteinExistence type="predicted"/>
<protein>
    <submittedName>
        <fullName evidence="1">Ethanolamine utilization protein</fullName>
    </submittedName>
</protein>